<keyword evidence="3" id="KW-0813">Transport</keyword>
<evidence type="ECO:0000256" key="3">
    <source>
        <dbReference type="ARBA" id="ARBA00022448"/>
    </source>
</evidence>
<evidence type="ECO:0000313" key="9">
    <source>
        <dbReference type="EMBL" id="ORY47965.1"/>
    </source>
</evidence>
<reference evidence="9 10" key="1">
    <citation type="submission" date="2016-08" db="EMBL/GenBank/DDBJ databases">
        <title>A Parts List for Fungal Cellulosomes Revealed by Comparative Genomics.</title>
        <authorList>
            <consortium name="DOE Joint Genome Institute"/>
            <person name="Haitjema C.H."/>
            <person name="Gilmore S.P."/>
            <person name="Henske J.K."/>
            <person name="Solomon K.V."/>
            <person name="De Groot R."/>
            <person name="Kuo A."/>
            <person name="Mondo S.J."/>
            <person name="Salamov A.A."/>
            <person name="Labutti K."/>
            <person name="Zhao Z."/>
            <person name="Chiniquy J."/>
            <person name="Barry K."/>
            <person name="Brewer H.M."/>
            <person name="Purvine S.O."/>
            <person name="Wright A.T."/>
            <person name="Boxma B."/>
            <person name="Van Alen T."/>
            <person name="Hackstein J.H."/>
            <person name="Baker S.E."/>
            <person name="Grigoriev I.V."/>
            <person name="O'Malley M.A."/>
        </authorList>
    </citation>
    <scope>NUCLEOTIDE SEQUENCE [LARGE SCALE GENOMIC DNA]</scope>
    <source>
        <strain evidence="9 10">G1</strain>
    </source>
</reference>
<dbReference type="EMBL" id="MCOG01000103">
    <property type="protein sequence ID" value="ORY47965.1"/>
    <property type="molecule type" value="Genomic_DNA"/>
</dbReference>
<evidence type="ECO:0000313" key="10">
    <source>
        <dbReference type="Proteomes" id="UP000193920"/>
    </source>
</evidence>
<dbReference type="PANTHER" id="PTHR48022">
    <property type="entry name" value="PLASTIDIC GLUCOSE TRANSPORTER 4"/>
    <property type="match status" value="1"/>
</dbReference>
<dbReference type="InterPro" id="IPR050360">
    <property type="entry name" value="MFS_Sugar_Transporters"/>
</dbReference>
<dbReference type="PRINTS" id="PR00171">
    <property type="entry name" value="SUGRTRNSPORT"/>
</dbReference>
<evidence type="ECO:0000256" key="5">
    <source>
        <dbReference type="ARBA" id="ARBA00022989"/>
    </source>
</evidence>
<proteinExistence type="inferred from homology"/>
<protein>
    <submittedName>
        <fullName evidence="9">General substrate transporter</fullName>
    </submittedName>
</protein>
<dbReference type="STRING" id="1754190.A0A1Y2CNR7"/>
<feature type="transmembrane region" description="Helical" evidence="7">
    <location>
        <begin position="7"/>
        <end position="31"/>
    </location>
</feature>
<dbReference type="InterPro" id="IPR005828">
    <property type="entry name" value="MFS_sugar_transport-like"/>
</dbReference>
<dbReference type="PROSITE" id="PS00216">
    <property type="entry name" value="SUGAR_TRANSPORT_1"/>
    <property type="match status" value="1"/>
</dbReference>
<dbReference type="SUPFAM" id="SSF103473">
    <property type="entry name" value="MFS general substrate transporter"/>
    <property type="match status" value="1"/>
</dbReference>
<dbReference type="PANTHER" id="PTHR48022:SF2">
    <property type="entry name" value="PLASTIDIC GLUCOSE TRANSPORTER 4"/>
    <property type="match status" value="1"/>
</dbReference>
<feature type="transmembrane region" description="Helical" evidence="7">
    <location>
        <begin position="78"/>
        <end position="96"/>
    </location>
</feature>
<keyword evidence="4 7" id="KW-0812">Transmembrane</keyword>
<name>A0A1Y2CNR7_9FUNG</name>
<feature type="transmembrane region" description="Helical" evidence="7">
    <location>
        <begin position="296"/>
        <end position="317"/>
    </location>
</feature>
<dbReference type="InterPro" id="IPR036259">
    <property type="entry name" value="MFS_trans_sf"/>
</dbReference>
<gene>
    <name evidence="9" type="ORF">LY90DRAFT_703224</name>
</gene>
<feature type="transmembrane region" description="Helical" evidence="7">
    <location>
        <begin position="51"/>
        <end position="71"/>
    </location>
</feature>
<dbReference type="GO" id="GO:0016020">
    <property type="term" value="C:membrane"/>
    <property type="evidence" value="ECO:0007669"/>
    <property type="project" value="UniProtKB-SubCell"/>
</dbReference>
<keyword evidence="6 7" id="KW-0472">Membrane</keyword>
<feature type="transmembrane region" description="Helical" evidence="7">
    <location>
        <begin position="324"/>
        <end position="343"/>
    </location>
</feature>
<sequence>MKSNRFLVATAISCVGILSGFDVGTWNYIYIMESFTRYFSTSSSNGEISSYLTLSSVIGAIIGYVIVLILGDKIGRQRTMFIGSCIFIIGSIVKCISPRNYLIFISGYFINELALGCLAVITPIFIAEIAPHKTRGRYIFYYFILAFLGNVLGNITGSILSHYEKIGRFAPNSNLGWKLAIIIEIIMAIIVTIIVFFIPKSPRWLCANKKDEQAVEVISKLHNSTALDSEVQEEFNSIKDEAAFNRSSSFGGLFSSLVGRRTFIVILMCVFQEIIGVNEVYYVLAQMKDEIGFKDIIYKLLIYVSTFLGLMIGIFFIDKVGRKLSLVIGSCLMMIILFITFIFAVKHDESSQNVILAILGCFLYAICYHFSWCYIPVIYATEVFPYRVRVKGVALSFILGAIFSCVISLISNTLVINFGTKILLVYGGICLVVTIISKLFFIESKNIKLEDMDNEFSRK</sequence>
<dbReference type="Proteomes" id="UP000193920">
    <property type="component" value="Unassembled WGS sequence"/>
</dbReference>
<evidence type="ECO:0000256" key="6">
    <source>
        <dbReference type="ARBA" id="ARBA00023136"/>
    </source>
</evidence>
<feature type="transmembrane region" description="Helical" evidence="7">
    <location>
        <begin position="355"/>
        <end position="380"/>
    </location>
</feature>
<accession>A0A1Y2CNR7</accession>
<evidence type="ECO:0000259" key="8">
    <source>
        <dbReference type="PROSITE" id="PS50850"/>
    </source>
</evidence>
<dbReference type="OrthoDB" id="2143867at2759"/>
<dbReference type="GO" id="GO:0005351">
    <property type="term" value="F:carbohydrate:proton symporter activity"/>
    <property type="evidence" value="ECO:0007669"/>
    <property type="project" value="TreeGrafter"/>
</dbReference>
<comment type="caution">
    <text evidence="9">The sequence shown here is derived from an EMBL/GenBank/DDBJ whole genome shotgun (WGS) entry which is preliminary data.</text>
</comment>
<feature type="transmembrane region" description="Helical" evidence="7">
    <location>
        <begin position="392"/>
        <end position="416"/>
    </location>
</feature>
<feature type="transmembrane region" description="Helical" evidence="7">
    <location>
        <begin position="175"/>
        <end position="198"/>
    </location>
</feature>
<feature type="transmembrane region" description="Helical" evidence="7">
    <location>
        <begin position="139"/>
        <end position="163"/>
    </location>
</feature>
<comment type="subcellular location">
    <subcellularLocation>
        <location evidence="1">Membrane</location>
        <topology evidence="1">Multi-pass membrane protein</topology>
    </subcellularLocation>
</comment>
<comment type="similarity">
    <text evidence="2">Belongs to the major facilitator superfamily. Sugar transporter (TC 2.A.1.1) family.</text>
</comment>
<dbReference type="PROSITE" id="PS50850">
    <property type="entry name" value="MFS"/>
    <property type="match status" value="1"/>
</dbReference>
<organism evidence="9 10">
    <name type="scientific">Neocallimastix californiae</name>
    <dbReference type="NCBI Taxonomy" id="1754190"/>
    <lineage>
        <taxon>Eukaryota</taxon>
        <taxon>Fungi</taxon>
        <taxon>Fungi incertae sedis</taxon>
        <taxon>Chytridiomycota</taxon>
        <taxon>Chytridiomycota incertae sedis</taxon>
        <taxon>Neocallimastigomycetes</taxon>
        <taxon>Neocallimastigales</taxon>
        <taxon>Neocallimastigaceae</taxon>
        <taxon>Neocallimastix</taxon>
    </lineage>
</organism>
<evidence type="ECO:0000256" key="7">
    <source>
        <dbReference type="SAM" id="Phobius"/>
    </source>
</evidence>
<evidence type="ECO:0000256" key="4">
    <source>
        <dbReference type="ARBA" id="ARBA00022692"/>
    </source>
</evidence>
<dbReference type="AlphaFoldDB" id="A0A1Y2CNR7"/>
<keyword evidence="5 7" id="KW-1133">Transmembrane helix</keyword>
<feature type="transmembrane region" description="Helical" evidence="7">
    <location>
        <begin position="263"/>
        <end position="284"/>
    </location>
</feature>
<feature type="domain" description="Major facilitator superfamily (MFS) profile" evidence="8">
    <location>
        <begin position="8"/>
        <end position="445"/>
    </location>
</feature>
<evidence type="ECO:0000256" key="2">
    <source>
        <dbReference type="ARBA" id="ARBA00010992"/>
    </source>
</evidence>
<feature type="transmembrane region" description="Helical" evidence="7">
    <location>
        <begin position="422"/>
        <end position="442"/>
    </location>
</feature>
<dbReference type="InterPro" id="IPR003663">
    <property type="entry name" value="Sugar/inositol_transpt"/>
</dbReference>
<dbReference type="Pfam" id="PF00083">
    <property type="entry name" value="Sugar_tr"/>
    <property type="match status" value="1"/>
</dbReference>
<evidence type="ECO:0000256" key="1">
    <source>
        <dbReference type="ARBA" id="ARBA00004141"/>
    </source>
</evidence>
<dbReference type="Gene3D" id="1.20.1250.20">
    <property type="entry name" value="MFS general substrate transporter like domains"/>
    <property type="match status" value="1"/>
</dbReference>
<feature type="transmembrane region" description="Helical" evidence="7">
    <location>
        <begin position="102"/>
        <end position="127"/>
    </location>
</feature>
<dbReference type="InterPro" id="IPR005829">
    <property type="entry name" value="Sugar_transporter_CS"/>
</dbReference>
<keyword evidence="10" id="KW-1185">Reference proteome</keyword>
<dbReference type="InterPro" id="IPR020846">
    <property type="entry name" value="MFS_dom"/>
</dbReference>